<evidence type="ECO:0000256" key="23">
    <source>
        <dbReference type="PIRNR" id="PIRNR001563"/>
    </source>
</evidence>
<evidence type="ECO:0000256" key="11">
    <source>
        <dbReference type="ARBA" id="ARBA00022723"/>
    </source>
</evidence>
<evidence type="ECO:0000256" key="4">
    <source>
        <dbReference type="ARBA" id="ARBA00005150"/>
    </source>
</evidence>
<evidence type="ECO:0000256" key="9">
    <source>
        <dbReference type="ARBA" id="ARBA00019357"/>
    </source>
</evidence>
<evidence type="ECO:0000313" key="26">
    <source>
        <dbReference type="EMBL" id="AFI85005.1"/>
    </source>
</evidence>
<comment type="catalytic activity">
    <reaction evidence="20">
        <text>10-formyltetrahydrofolyl-(gamma-L-Glu)(n) + L-glutamate + ATP = 10-formyltetrahydrofolyl-(gamma-L-Glu)(n+1) + ADP + phosphate + H(+)</text>
        <dbReference type="Rhea" id="RHEA:51904"/>
        <dbReference type="Rhea" id="RHEA-COMP:13088"/>
        <dbReference type="Rhea" id="RHEA-COMP:14300"/>
        <dbReference type="ChEBI" id="CHEBI:15378"/>
        <dbReference type="ChEBI" id="CHEBI:29985"/>
        <dbReference type="ChEBI" id="CHEBI:30616"/>
        <dbReference type="ChEBI" id="CHEBI:43474"/>
        <dbReference type="ChEBI" id="CHEBI:134413"/>
        <dbReference type="ChEBI" id="CHEBI:456216"/>
        <dbReference type="EC" id="6.3.2.17"/>
    </reaction>
</comment>
<evidence type="ECO:0000259" key="24">
    <source>
        <dbReference type="Pfam" id="PF02875"/>
    </source>
</evidence>
<evidence type="ECO:0000256" key="1">
    <source>
        <dbReference type="ARBA" id="ARBA00001946"/>
    </source>
</evidence>
<dbReference type="Gene3D" id="3.90.190.20">
    <property type="entry name" value="Mur ligase, C-terminal domain"/>
    <property type="match status" value="1"/>
</dbReference>
<sequence length="434" mass="47761">MRFNSLPQWLAWQEKLHFTEIDPGLDRVRAVWQQMYDDNKLPFRVVTVAGTNGKGSSVALLASILSAAGYRTACYTSPHLLRYNERIVVDGQTATDQQICEAFERVDTARGDISLSYFEFATLAAADIFCRQNIDIAILEVGMGGRLDAVNLFDADIALITPIGLDHTVWLGDTREKIGIEKAGIMREKNPVVCSEHSPPVTVIEIAQKLGSPAYIAGKDFNAQSDKNVWHWQNAEYQFTGLPLPALLGCYQIQNSAAVLQVISLLKDSGMEKINETAIRDGLAHVRLAGRFQMIDGPITHIFDVTHNQQGAENLAKLLTEIPCHGKTHAVIAMLRDKDSQAVFDVLIPVINNWFLGGLNGSRGQSAEDLATGLQGKISNDRIHTSEVVEQAYDLALANAIEGDRILIFGSFHTVEAIMRHIPDFINEPLSASA</sequence>
<dbReference type="UniPathway" id="UPA00077">
    <property type="reaction ID" value="UER00157"/>
</dbReference>
<dbReference type="SUPFAM" id="SSF53623">
    <property type="entry name" value="MurD-like peptide ligases, catalytic domain"/>
    <property type="match status" value="1"/>
</dbReference>
<dbReference type="PIRSF" id="PIRSF001563">
    <property type="entry name" value="Folylpolyglu_synth"/>
    <property type="match status" value="1"/>
</dbReference>
<name>I1XKT6_METNJ</name>
<keyword evidence="15" id="KW-0289">Folate biosynthesis</keyword>
<comment type="pathway">
    <text evidence="3">Cofactor biosynthesis; tetrahydrofolate biosynthesis; 7,8-dihydrofolate from 2-amino-4-hydroxy-6-hydroxymethyl-7,8-dihydropteridine diphosphate and 4-aminobenzoate: step 2/2.</text>
</comment>
<feature type="domain" description="Mur ligase C-terminal" evidence="24">
    <location>
        <begin position="290"/>
        <end position="412"/>
    </location>
</feature>
<evidence type="ECO:0000313" key="27">
    <source>
        <dbReference type="Proteomes" id="UP000009144"/>
    </source>
</evidence>
<dbReference type="GO" id="GO:0005737">
    <property type="term" value="C:cytoplasm"/>
    <property type="evidence" value="ECO:0007669"/>
    <property type="project" value="TreeGrafter"/>
</dbReference>
<dbReference type="InterPro" id="IPR004101">
    <property type="entry name" value="Mur_ligase_C"/>
</dbReference>
<evidence type="ECO:0000256" key="5">
    <source>
        <dbReference type="ARBA" id="ARBA00008276"/>
    </source>
</evidence>
<dbReference type="InterPro" id="IPR036615">
    <property type="entry name" value="Mur_ligase_C_dom_sf"/>
</dbReference>
<dbReference type="HOGENOM" id="CLU_015869_1_0_6"/>
<comment type="cofactor">
    <cofactor evidence="1">
        <name>Mg(2+)</name>
        <dbReference type="ChEBI" id="CHEBI:18420"/>
    </cofactor>
</comment>
<dbReference type="Gene3D" id="3.40.1190.10">
    <property type="entry name" value="Mur-like, catalytic domain"/>
    <property type="match status" value="1"/>
</dbReference>
<comment type="pathway">
    <text evidence="4">Cofactor biosynthesis; tetrahydrofolylpolyglutamate biosynthesis.</text>
</comment>
<evidence type="ECO:0000256" key="21">
    <source>
        <dbReference type="ARBA" id="ARBA00049035"/>
    </source>
</evidence>
<keyword evidence="12 23" id="KW-0547">Nucleotide-binding</keyword>
<dbReference type="RefSeq" id="WP_014707373.1">
    <property type="nucleotide sequence ID" value="NC_017857.3"/>
</dbReference>
<dbReference type="EC" id="6.3.2.12" evidence="7"/>
<dbReference type="STRING" id="754476.Q7A_2191"/>
<dbReference type="InterPro" id="IPR036565">
    <property type="entry name" value="Mur-like_cat_sf"/>
</dbReference>
<keyword evidence="11" id="KW-0479">Metal-binding</keyword>
<dbReference type="Proteomes" id="UP000009144">
    <property type="component" value="Chromosome"/>
</dbReference>
<evidence type="ECO:0000256" key="8">
    <source>
        <dbReference type="ARBA" id="ARBA00013025"/>
    </source>
</evidence>
<proteinExistence type="inferred from homology"/>
<dbReference type="EMBL" id="CP003390">
    <property type="protein sequence ID" value="AFI85005.1"/>
    <property type="molecule type" value="Genomic_DNA"/>
</dbReference>
<evidence type="ECO:0000256" key="2">
    <source>
        <dbReference type="ARBA" id="ARBA00002714"/>
    </source>
</evidence>
<evidence type="ECO:0000256" key="19">
    <source>
        <dbReference type="ARBA" id="ARBA00047493"/>
    </source>
</evidence>
<evidence type="ECO:0000256" key="12">
    <source>
        <dbReference type="ARBA" id="ARBA00022741"/>
    </source>
</evidence>
<comment type="catalytic activity">
    <reaction evidence="21">
        <text>(6R)-5,10-methylenetetrahydrofolyl-(gamma-L-Glu)(n) + L-glutamate + ATP = (6R)-5,10-methylenetetrahydrofolyl-(gamma-L-Glu)(n+1) + ADP + phosphate + H(+)</text>
        <dbReference type="Rhea" id="RHEA:51912"/>
        <dbReference type="Rhea" id="RHEA-COMP:13257"/>
        <dbReference type="Rhea" id="RHEA-COMP:13258"/>
        <dbReference type="ChEBI" id="CHEBI:15378"/>
        <dbReference type="ChEBI" id="CHEBI:29985"/>
        <dbReference type="ChEBI" id="CHEBI:30616"/>
        <dbReference type="ChEBI" id="CHEBI:43474"/>
        <dbReference type="ChEBI" id="CHEBI:136572"/>
        <dbReference type="ChEBI" id="CHEBI:456216"/>
        <dbReference type="EC" id="6.3.2.17"/>
    </reaction>
</comment>
<evidence type="ECO:0000256" key="18">
    <source>
        <dbReference type="ARBA" id="ARBA00032510"/>
    </source>
</evidence>
<reference evidence="26 27" key="2">
    <citation type="journal article" date="2013" name="Int. J. Syst. Evol. Microbiol.">
        <title>Methylophaga nitratireducenticrescens sp. nov. and Methylophaga frappieri sp. nov., isolated from the biofilm of the methanol-fed denitrification system treating the seawater at the Montreal Biodome.</title>
        <authorList>
            <person name="Villeneuve C."/>
            <person name="Martineau C."/>
            <person name="Mauffrey F."/>
            <person name="Villemur R."/>
        </authorList>
    </citation>
    <scope>NUCLEOTIDE SEQUENCE [LARGE SCALE GENOMIC DNA]</scope>
    <source>
        <strain evidence="26 27">JAM1</strain>
    </source>
</reference>
<accession>I1XKT6</accession>
<dbReference type="PROSITE" id="PS01011">
    <property type="entry name" value="FOLYLPOLYGLU_SYNT_1"/>
    <property type="match status" value="1"/>
</dbReference>
<keyword evidence="27" id="KW-1185">Reference proteome</keyword>
<dbReference type="PANTHER" id="PTHR11136:SF0">
    <property type="entry name" value="DIHYDROFOLATE SYNTHETASE-RELATED"/>
    <property type="match status" value="1"/>
</dbReference>
<dbReference type="InterPro" id="IPR001645">
    <property type="entry name" value="Folylpolyglutamate_synth"/>
</dbReference>
<dbReference type="SUPFAM" id="SSF53244">
    <property type="entry name" value="MurD-like peptide ligases, peptide-binding domain"/>
    <property type="match status" value="1"/>
</dbReference>
<dbReference type="GO" id="GO:0004326">
    <property type="term" value="F:tetrahydrofolylpolyglutamate synthase activity"/>
    <property type="evidence" value="ECO:0007669"/>
    <property type="project" value="UniProtKB-EC"/>
</dbReference>
<evidence type="ECO:0000256" key="13">
    <source>
        <dbReference type="ARBA" id="ARBA00022840"/>
    </source>
</evidence>
<dbReference type="NCBIfam" id="TIGR01499">
    <property type="entry name" value="folC"/>
    <property type="match status" value="1"/>
</dbReference>
<keyword evidence="10 23" id="KW-0436">Ligase</keyword>
<organism evidence="26 27">
    <name type="scientific">Methylophaga nitratireducenticrescens</name>
    <dbReference type="NCBI Taxonomy" id="754476"/>
    <lineage>
        <taxon>Bacteria</taxon>
        <taxon>Pseudomonadati</taxon>
        <taxon>Pseudomonadota</taxon>
        <taxon>Gammaproteobacteria</taxon>
        <taxon>Thiotrichales</taxon>
        <taxon>Piscirickettsiaceae</taxon>
        <taxon>Methylophaga</taxon>
    </lineage>
</organism>
<dbReference type="KEGG" id="mej:Q7A_2191"/>
<protein>
    <recommendedName>
        <fullName evidence="9">Dihydrofolate synthase/folylpolyglutamate synthase</fullName>
        <ecNumber evidence="7">6.3.2.12</ecNumber>
        <ecNumber evidence="8">6.3.2.17</ecNumber>
    </recommendedName>
    <alternativeName>
        <fullName evidence="18">Folylpoly-gamma-glutamate synthetase-dihydrofolate synthetase</fullName>
    </alternativeName>
    <alternativeName>
        <fullName evidence="16">Folylpolyglutamate synthetase</fullName>
    </alternativeName>
    <alternativeName>
        <fullName evidence="17">Tetrahydrofolylpolyglutamate synthase</fullName>
    </alternativeName>
</protein>
<dbReference type="OrthoDB" id="9809356at2"/>
<comment type="function">
    <text evidence="2">Functions in two distinct reactions of the de novo folate biosynthetic pathway. Catalyzes the addition of a glutamate residue to dihydropteroate (7,8-dihydropteroate or H2Pte) to form dihydrofolate (7,8-dihydrofolate monoglutamate or H2Pte-Glu). Also catalyzes successive additions of L-glutamate to tetrahydrofolate or 10-formyltetrahydrofolate or 5,10-methylenetetrahydrofolate, leading to folylpolyglutamate derivatives.</text>
</comment>
<comment type="catalytic activity">
    <reaction evidence="19">
        <text>(6S)-5,6,7,8-tetrahydrofolyl-(gamma-L-Glu)(n) + L-glutamate + ATP = (6S)-5,6,7,8-tetrahydrofolyl-(gamma-L-Glu)(n+1) + ADP + phosphate + H(+)</text>
        <dbReference type="Rhea" id="RHEA:10580"/>
        <dbReference type="Rhea" id="RHEA-COMP:14738"/>
        <dbReference type="Rhea" id="RHEA-COMP:14740"/>
        <dbReference type="ChEBI" id="CHEBI:15378"/>
        <dbReference type="ChEBI" id="CHEBI:29985"/>
        <dbReference type="ChEBI" id="CHEBI:30616"/>
        <dbReference type="ChEBI" id="CHEBI:43474"/>
        <dbReference type="ChEBI" id="CHEBI:141005"/>
        <dbReference type="ChEBI" id="CHEBI:456216"/>
        <dbReference type="EC" id="6.3.2.17"/>
    </reaction>
</comment>
<evidence type="ECO:0000256" key="22">
    <source>
        <dbReference type="ARBA" id="ARBA00049161"/>
    </source>
</evidence>
<evidence type="ECO:0000256" key="15">
    <source>
        <dbReference type="ARBA" id="ARBA00022909"/>
    </source>
</evidence>
<evidence type="ECO:0000256" key="20">
    <source>
        <dbReference type="ARBA" id="ARBA00047808"/>
    </source>
</evidence>
<dbReference type="InterPro" id="IPR018109">
    <property type="entry name" value="Folylpolyglutamate_synth_CS"/>
</dbReference>
<evidence type="ECO:0000256" key="17">
    <source>
        <dbReference type="ARBA" id="ARBA00030592"/>
    </source>
</evidence>
<dbReference type="FunFam" id="3.40.1190.10:FF:000004">
    <property type="entry name" value="Dihydrofolate synthase/folylpolyglutamate synthase"/>
    <property type="match status" value="1"/>
</dbReference>
<evidence type="ECO:0000256" key="14">
    <source>
        <dbReference type="ARBA" id="ARBA00022842"/>
    </source>
</evidence>
<evidence type="ECO:0000256" key="7">
    <source>
        <dbReference type="ARBA" id="ARBA00013023"/>
    </source>
</evidence>
<dbReference type="GO" id="GO:0008841">
    <property type="term" value="F:dihydrofolate synthase activity"/>
    <property type="evidence" value="ECO:0007669"/>
    <property type="project" value="UniProtKB-EC"/>
</dbReference>
<evidence type="ECO:0000256" key="10">
    <source>
        <dbReference type="ARBA" id="ARBA00022598"/>
    </source>
</evidence>
<comment type="similarity">
    <text evidence="5 23">Belongs to the folylpolyglutamate synthase family.</text>
</comment>
<dbReference type="PANTHER" id="PTHR11136">
    <property type="entry name" value="FOLYLPOLYGLUTAMATE SYNTHASE-RELATED"/>
    <property type="match status" value="1"/>
</dbReference>
<dbReference type="GO" id="GO:0046656">
    <property type="term" value="P:folic acid biosynthetic process"/>
    <property type="evidence" value="ECO:0007669"/>
    <property type="project" value="UniProtKB-KW"/>
</dbReference>
<gene>
    <name evidence="26" type="ordered locus">Q7A_2191</name>
</gene>
<feature type="domain" description="Mur ligase central" evidence="25">
    <location>
        <begin position="48"/>
        <end position="236"/>
    </location>
</feature>
<evidence type="ECO:0000259" key="25">
    <source>
        <dbReference type="Pfam" id="PF08245"/>
    </source>
</evidence>
<evidence type="ECO:0000256" key="16">
    <source>
        <dbReference type="ARBA" id="ARBA00030048"/>
    </source>
</evidence>
<dbReference type="GO" id="GO:0046872">
    <property type="term" value="F:metal ion binding"/>
    <property type="evidence" value="ECO:0007669"/>
    <property type="project" value="UniProtKB-KW"/>
</dbReference>
<comment type="subunit">
    <text evidence="6">Monomer.</text>
</comment>
<dbReference type="InterPro" id="IPR013221">
    <property type="entry name" value="Mur_ligase_cen"/>
</dbReference>
<dbReference type="eggNOG" id="COG0285">
    <property type="taxonomic scope" value="Bacteria"/>
</dbReference>
<dbReference type="NCBIfam" id="NF008101">
    <property type="entry name" value="PRK10846.1"/>
    <property type="match status" value="1"/>
</dbReference>
<evidence type="ECO:0000256" key="6">
    <source>
        <dbReference type="ARBA" id="ARBA00011245"/>
    </source>
</evidence>
<dbReference type="GO" id="GO:0005524">
    <property type="term" value="F:ATP binding"/>
    <property type="evidence" value="ECO:0007669"/>
    <property type="project" value="UniProtKB-KW"/>
</dbReference>
<reference evidence="26 27" key="1">
    <citation type="journal article" date="2012" name="J. Bacteriol.">
        <title>Complete genome sequences of Methylophaga sp. strain JAM1 and Methylophaga sp. strain JAM7.</title>
        <authorList>
            <person name="Villeneuve C."/>
            <person name="Martineau C."/>
            <person name="Mauffrey F."/>
            <person name="Villemur R."/>
        </authorList>
    </citation>
    <scope>NUCLEOTIDE SEQUENCE [LARGE SCALE GENOMIC DNA]</scope>
    <source>
        <strain evidence="26 27">JAM1</strain>
    </source>
</reference>
<dbReference type="Pfam" id="PF08245">
    <property type="entry name" value="Mur_ligase_M"/>
    <property type="match status" value="1"/>
</dbReference>
<keyword evidence="14" id="KW-0460">Magnesium</keyword>
<comment type="catalytic activity">
    <reaction evidence="22">
        <text>7,8-dihydropteroate + L-glutamate + ATP = 7,8-dihydrofolate + ADP + phosphate + H(+)</text>
        <dbReference type="Rhea" id="RHEA:23584"/>
        <dbReference type="ChEBI" id="CHEBI:15378"/>
        <dbReference type="ChEBI" id="CHEBI:17839"/>
        <dbReference type="ChEBI" id="CHEBI:29985"/>
        <dbReference type="ChEBI" id="CHEBI:30616"/>
        <dbReference type="ChEBI" id="CHEBI:43474"/>
        <dbReference type="ChEBI" id="CHEBI:57451"/>
        <dbReference type="ChEBI" id="CHEBI:456216"/>
        <dbReference type="EC" id="6.3.2.12"/>
    </reaction>
</comment>
<dbReference type="AlphaFoldDB" id="I1XKT6"/>
<dbReference type="GO" id="GO:0046654">
    <property type="term" value="P:tetrahydrofolate biosynthetic process"/>
    <property type="evidence" value="ECO:0007669"/>
    <property type="project" value="UniProtKB-UniPathway"/>
</dbReference>
<evidence type="ECO:0000256" key="3">
    <source>
        <dbReference type="ARBA" id="ARBA00004799"/>
    </source>
</evidence>
<dbReference type="Pfam" id="PF02875">
    <property type="entry name" value="Mur_ligase_C"/>
    <property type="match status" value="1"/>
</dbReference>
<keyword evidence="13 23" id="KW-0067">ATP-binding</keyword>
<dbReference type="PATRIC" id="fig|754476.3.peg.2168"/>
<dbReference type="EC" id="6.3.2.17" evidence="8"/>